<organism evidence="7 8">
    <name type="scientific">Coffea canephora</name>
    <name type="common">Robusta coffee</name>
    <dbReference type="NCBI Taxonomy" id="49390"/>
    <lineage>
        <taxon>Eukaryota</taxon>
        <taxon>Viridiplantae</taxon>
        <taxon>Streptophyta</taxon>
        <taxon>Embryophyta</taxon>
        <taxon>Tracheophyta</taxon>
        <taxon>Spermatophyta</taxon>
        <taxon>Magnoliopsida</taxon>
        <taxon>eudicotyledons</taxon>
        <taxon>Gunneridae</taxon>
        <taxon>Pentapetalae</taxon>
        <taxon>asterids</taxon>
        <taxon>lamiids</taxon>
        <taxon>Gentianales</taxon>
        <taxon>Rubiaceae</taxon>
        <taxon>Ixoroideae</taxon>
        <taxon>Gardenieae complex</taxon>
        <taxon>Bertiereae - Coffeeae clade</taxon>
        <taxon>Coffeeae</taxon>
        <taxon>Coffea</taxon>
    </lineage>
</organism>
<dbReference type="GO" id="GO:0046983">
    <property type="term" value="F:protein dimerization activity"/>
    <property type="evidence" value="ECO:0007669"/>
    <property type="project" value="InterPro"/>
</dbReference>
<dbReference type="OrthoDB" id="668823at2759"/>
<dbReference type="SUPFAM" id="SSF47459">
    <property type="entry name" value="HLH, helix-loop-helix DNA-binding domain"/>
    <property type="match status" value="1"/>
</dbReference>
<dbReference type="InParanoid" id="A0A068UVQ6"/>
<keyword evidence="4" id="KW-0804">Transcription</keyword>
<proteinExistence type="predicted"/>
<dbReference type="PANTHER" id="PTHR38546">
    <property type="entry name" value="DNA BINDING PROTEIN"/>
    <property type="match status" value="1"/>
</dbReference>
<dbReference type="STRING" id="49390.A0A068UVQ6"/>
<name>A0A068UVQ6_COFCA</name>
<feature type="coiled-coil region" evidence="6">
    <location>
        <begin position="43"/>
        <end position="70"/>
    </location>
</feature>
<dbReference type="EMBL" id="HG739147">
    <property type="protein sequence ID" value="CDP12349.1"/>
    <property type="molecule type" value="Genomic_DNA"/>
</dbReference>
<evidence type="ECO:0000256" key="3">
    <source>
        <dbReference type="ARBA" id="ARBA00023015"/>
    </source>
</evidence>
<dbReference type="InterPro" id="IPR044293">
    <property type="entry name" value="PRE"/>
</dbReference>
<dbReference type="PhylomeDB" id="A0A068UVQ6"/>
<accession>A0A068UVQ6</accession>
<dbReference type="GO" id="GO:0006355">
    <property type="term" value="P:regulation of DNA-templated transcription"/>
    <property type="evidence" value="ECO:0007669"/>
    <property type="project" value="InterPro"/>
</dbReference>
<keyword evidence="8" id="KW-1185">Reference proteome</keyword>
<dbReference type="GO" id="GO:0040008">
    <property type="term" value="P:regulation of growth"/>
    <property type="evidence" value="ECO:0007669"/>
    <property type="project" value="InterPro"/>
</dbReference>
<comment type="subcellular location">
    <subcellularLocation>
        <location evidence="1">Nucleus</location>
    </subcellularLocation>
</comment>
<dbReference type="GO" id="GO:0005634">
    <property type="term" value="C:nucleus"/>
    <property type="evidence" value="ECO:0007669"/>
    <property type="project" value="UniProtKB-SubCell"/>
</dbReference>
<keyword evidence="6" id="KW-0175">Coiled coil</keyword>
<sequence>MSSRRSRGSGSTEDEINNLILKLQALLPHSGSKNRRVPASKVLQETCNHIRRLTRDADDLSERLSQLLASNDINSLDIESIKSILGQ</sequence>
<evidence type="ECO:0000256" key="4">
    <source>
        <dbReference type="ARBA" id="ARBA00023163"/>
    </source>
</evidence>
<evidence type="ECO:0000256" key="1">
    <source>
        <dbReference type="ARBA" id="ARBA00004123"/>
    </source>
</evidence>
<dbReference type="OMA" id="KETCCHI"/>
<keyword evidence="5" id="KW-0539">Nucleus</keyword>
<dbReference type="AlphaFoldDB" id="A0A068UVQ6"/>
<protein>
    <submittedName>
        <fullName evidence="7">Uncharacterized protein</fullName>
    </submittedName>
</protein>
<dbReference type="InterPro" id="IPR036638">
    <property type="entry name" value="HLH_DNA-bd_sf"/>
</dbReference>
<dbReference type="Proteomes" id="UP000295252">
    <property type="component" value="Chromosome VI"/>
</dbReference>
<evidence type="ECO:0000313" key="8">
    <source>
        <dbReference type="Proteomes" id="UP000295252"/>
    </source>
</evidence>
<dbReference type="InterPro" id="IPR044172">
    <property type="entry name" value="ILI2-like"/>
</dbReference>
<evidence type="ECO:0000256" key="5">
    <source>
        <dbReference type="ARBA" id="ARBA00023242"/>
    </source>
</evidence>
<evidence type="ECO:0000313" key="7">
    <source>
        <dbReference type="EMBL" id="CDP12349.1"/>
    </source>
</evidence>
<keyword evidence="3" id="KW-0805">Transcription regulation</keyword>
<dbReference type="PANTHER" id="PTHR38546:SF3">
    <property type="entry name" value="DNA BINDING PROTEIN"/>
    <property type="match status" value="1"/>
</dbReference>
<evidence type="ECO:0000256" key="6">
    <source>
        <dbReference type="SAM" id="Coils"/>
    </source>
</evidence>
<reference evidence="8" key="1">
    <citation type="journal article" date="2014" name="Science">
        <title>The coffee genome provides insight into the convergent evolution of caffeine biosynthesis.</title>
        <authorList>
            <person name="Denoeud F."/>
            <person name="Carretero-Paulet L."/>
            <person name="Dereeper A."/>
            <person name="Droc G."/>
            <person name="Guyot R."/>
            <person name="Pietrella M."/>
            <person name="Zheng C."/>
            <person name="Alberti A."/>
            <person name="Anthony F."/>
            <person name="Aprea G."/>
            <person name="Aury J.M."/>
            <person name="Bento P."/>
            <person name="Bernard M."/>
            <person name="Bocs S."/>
            <person name="Campa C."/>
            <person name="Cenci A."/>
            <person name="Combes M.C."/>
            <person name="Crouzillat D."/>
            <person name="Da Silva C."/>
            <person name="Daddiego L."/>
            <person name="De Bellis F."/>
            <person name="Dussert S."/>
            <person name="Garsmeur O."/>
            <person name="Gayraud T."/>
            <person name="Guignon V."/>
            <person name="Jahn K."/>
            <person name="Jamilloux V."/>
            <person name="Joet T."/>
            <person name="Labadie K."/>
            <person name="Lan T."/>
            <person name="Leclercq J."/>
            <person name="Lepelley M."/>
            <person name="Leroy T."/>
            <person name="Li L.T."/>
            <person name="Librado P."/>
            <person name="Lopez L."/>
            <person name="Munoz A."/>
            <person name="Noel B."/>
            <person name="Pallavicini A."/>
            <person name="Perrotta G."/>
            <person name="Poncet V."/>
            <person name="Pot D."/>
            <person name="Priyono X."/>
            <person name="Rigoreau M."/>
            <person name="Rouard M."/>
            <person name="Rozas J."/>
            <person name="Tranchant-Dubreuil C."/>
            <person name="VanBuren R."/>
            <person name="Zhang Q."/>
            <person name="Andrade A.C."/>
            <person name="Argout X."/>
            <person name="Bertrand B."/>
            <person name="de Kochko A."/>
            <person name="Graziosi G."/>
            <person name="Henry R.J."/>
            <person name="Jayarama X."/>
            <person name="Ming R."/>
            <person name="Nagai C."/>
            <person name="Rounsley S."/>
            <person name="Sankoff D."/>
            <person name="Giuliano G."/>
            <person name="Albert V.A."/>
            <person name="Wincker P."/>
            <person name="Lashermes P."/>
        </authorList>
    </citation>
    <scope>NUCLEOTIDE SEQUENCE [LARGE SCALE GENOMIC DNA]</scope>
    <source>
        <strain evidence="8">cv. DH200-94</strain>
    </source>
</reference>
<dbReference type="Pfam" id="PF23174">
    <property type="entry name" value="bHLH_ILI"/>
    <property type="match status" value="1"/>
</dbReference>
<gene>
    <name evidence="7" type="ORF">GSCOC_T00035831001</name>
</gene>
<evidence type="ECO:0000256" key="2">
    <source>
        <dbReference type="ARBA" id="ARBA00022604"/>
    </source>
</evidence>
<dbReference type="Gene3D" id="4.10.280.10">
    <property type="entry name" value="Helix-loop-helix DNA-binding domain"/>
    <property type="match status" value="1"/>
</dbReference>
<dbReference type="Gramene" id="CDP12349">
    <property type="protein sequence ID" value="CDP12349"/>
    <property type="gene ID" value="GSCOC_T00035831001"/>
</dbReference>
<keyword evidence="2" id="KW-0341">Growth regulation</keyword>